<gene>
    <name evidence="1" type="ORF">PR002_g32588</name>
    <name evidence="2" type="ORF">PR003_g24734</name>
</gene>
<dbReference type="OrthoDB" id="113522at2759"/>
<evidence type="ECO:0000313" key="1">
    <source>
        <dbReference type="EMBL" id="KAE8952740.1"/>
    </source>
</evidence>
<evidence type="ECO:0000313" key="4">
    <source>
        <dbReference type="Proteomes" id="UP000435112"/>
    </source>
</evidence>
<sequence length="93" mass="10799">MAFQARWRELKKAGWHSRKSTSLCVDFTCLKLWKTERDTRGEDNFMGEGELMKYSDKFDIDGEEGDVRGLYKSRQTSVGKATCGNQPDQAKRW</sequence>
<dbReference type="EMBL" id="QXFU01011242">
    <property type="protein sequence ID" value="KAE8952740.1"/>
    <property type="molecule type" value="Genomic_DNA"/>
</dbReference>
<organism evidence="1 4">
    <name type="scientific">Phytophthora rubi</name>
    <dbReference type="NCBI Taxonomy" id="129364"/>
    <lineage>
        <taxon>Eukaryota</taxon>
        <taxon>Sar</taxon>
        <taxon>Stramenopiles</taxon>
        <taxon>Oomycota</taxon>
        <taxon>Peronosporomycetes</taxon>
        <taxon>Peronosporales</taxon>
        <taxon>Peronosporaceae</taxon>
        <taxon>Phytophthora</taxon>
    </lineage>
</organism>
<dbReference type="EMBL" id="QXFT01002834">
    <property type="protein sequence ID" value="KAE9292533.1"/>
    <property type="molecule type" value="Genomic_DNA"/>
</dbReference>
<reference evidence="1 4" key="1">
    <citation type="submission" date="2018-09" db="EMBL/GenBank/DDBJ databases">
        <title>Genomic investigation of the strawberry pathogen Phytophthora fragariae indicates pathogenicity is determined by transcriptional variation in three key races.</title>
        <authorList>
            <person name="Adams T.M."/>
            <person name="Armitage A.D."/>
            <person name="Sobczyk M.K."/>
            <person name="Bates H.J."/>
            <person name="Dunwell J.M."/>
            <person name="Nellist C.F."/>
            <person name="Harrison R.J."/>
        </authorList>
    </citation>
    <scope>NUCLEOTIDE SEQUENCE [LARGE SCALE GENOMIC DNA]</scope>
    <source>
        <strain evidence="1 4">SCRP324</strain>
        <strain evidence="2 3">SCRP333</strain>
    </source>
</reference>
<proteinExistence type="predicted"/>
<evidence type="ECO:0000313" key="2">
    <source>
        <dbReference type="EMBL" id="KAE9292533.1"/>
    </source>
</evidence>
<protein>
    <submittedName>
        <fullName evidence="1">Uncharacterized protein</fullName>
    </submittedName>
</protein>
<comment type="caution">
    <text evidence="1">The sequence shown here is derived from an EMBL/GenBank/DDBJ whole genome shotgun (WGS) entry which is preliminary data.</text>
</comment>
<accession>A0A6A3G794</accession>
<dbReference type="PANTHER" id="PTHR37069">
    <property type="entry name" value="DDE_TNP_1_7 DOMAIN-CONTAINING PROTEIN"/>
    <property type="match status" value="1"/>
</dbReference>
<dbReference type="Proteomes" id="UP000435112">
    <property type="component" value="Unassembled WGS sequence"/>
</dbReference>
<dbReference type="PANTHER" id="PTHR37069:SF2">
    <property type="entry name" value="PIGGYBAC TRANSPOSABLE ELEMENT-DERIVED PROTEIN DOMAIN-CONTAINING PROTEIN"/>
    <property type="match status" value="1"/>
</dbReference>
<keyword evidence="3" id="KW-1185">Reference proteome</keyword>
<dbReference type="AlphaFoldDB" id="A0A6A3G794"/>
<dbReference type="Proteomes" id="UP000434957">
    <property type="component" value="Unassembled WGS sequence"/>
</dbReference>
<name>A0A6A3G794_9STRA</name>
<evidence type="ECO:0000313" key="3">
    <source>
        <dbReference type="Proteomes" id="UP000434957"/>
    </source>
</evidence>